<dbReference type="InterPro" id="IPR023347">
    <property type="entry name" value="Lysozyme_dom_sf"/>
</dbReference>
<evidence type="ECO:0000313" key="9">
    <source>
        <dbReference type="Proteomes" id="UP000078397"/>
    </source>
</evidence>
<evidence type="ECO:0000256" key="6">
    <source>
        <dbReference type="ARBA" id="ARBA00023295"/>
    </source>
</evidence>
<dbReference type="GO" id="GO:0016998">
    <property type="term" value="P:cell wall macromolecule catabolic process"/>
    <property type="evidence" value="ECO:0007669"/>
    <property type="project" value="InterPro"/>
</dbReference>
<sequence length="189" mass="19815">MVQLSLSTALFLAATALAAPNRRACVGPPINDATVQLIRDSEGFVPSPKPDPVGYPTVGYGHKCQNSGCSEVKFPFPLNEDTGTQLLKSDITPAQQCITLGTGSNVRLNINQYGALVDWAFNIGCGAAKSSTLIKRLNAGEDPNTVIANELPQWNKGGGKVLPGLVKRRAAEVKLAQTATDQGALPVGC</sequence>
<keyword evidence="9" id="KW-1185">Reference proteome</keyword>
<dbReference type="PANTHER" id="PTHR38107">
    <property type="match status" value="1"/>
</dbReference>
<comment type="catalytic activity">
    <reaction evidence="1">
        <text>Hydrolysis of (1-&gt;4)-beta-linkages between N-acetylmuramic acid and N-acetyl-D-glucosamine residues in a peptidoglycan and between N-acetyl-D-glucosamine residues in chitodextrins.</text>
        <dbReference type="EC" id="3.2.1.17"/>
    </reaction>
</comment>
<dbReference type="GO" id="GO:0031640">
    <property type="term" value="P:killing of cells of another organism"/>
    <property type="evidence" value="ECO:0007669"/>
    <property type="project" value="UniProtKB-KW"/>
</dbReference>
<proteinExistence type="inferred from homology"/>
<dbReference type="STRING" id="1380566.A0A179G008"/>
<dbReference type="AlphaFoldDB" id="A0A179G008"/>
<accession>A0A179G008</accession>
<comment type="caution">
    <text evidence="8">The sequence shown here is derived from an EMBL/GenBank/DDBJ whole genome shotgun (WGS) entry which is preliminary data.</text>
</comment>
<evidence type="ECO:0000256" key="3">
    <source>
        <dbReference type="ARBA" id="ARBA00022638"/>
    </source>
</evidence>
<keyword evidence="5" id="KW-1035">Host cytoplasm</keyword>
<dbReference type="HAMAP" id="MF_04110">
    <property type="entry name" value="ENDOLYSIN_T4"/>
    <property type="match status" value="1"/>
</dbReference>
<evidence type="ECO:0000256" key="4">
    <source>
        <dbReference type="ARBA" id="ARBA00022801"/>
    </source>
</evidence>
<dbReference type="SUPFAM" id="SSF53955">
    <property type="entry name" value="Lysozyme-like"/>
    <property type="match status" value="1"/>
</dbReference>
<dbReference type="InterPro" id="IPR051018">
    <property type="entry name" value="Bacteriophage_GH24"/>
</dbReference>
<keyword evidence="2" id="KW-0929">Antimicrobial</keyword>
<evidence type="ECO:0000256" key="7">
    <source>
        <dbReference type="SAM" id="SignalP"/>
    </source>
</evidence>
<dbReference type="OrthoDB" id="5358886at2759"/>
<keyword evidence="4" id="KW-0378">Hydrolase</keyword>
<dbReference type="InterPro" id="IPR034690">
    <property type="entry name" value="Endolysin_T4_type"/>
</dbReference>
<evidence type="ECO:0000256" key="2">
    <source>
        <dbReference type="ARBA" id="ARBA00022529"/>
    </source>
</evidence>
<keyword evidence="6" id="KW-0326">Glycosidase</keyword>
<keyword evidence="3" id="KW-0081">Bacteriolytic enzyme</keyword>
<feature type="signal peptide" evidence="7">
    <location>
        <begin position="1"/>
        <end position="18"/>
    </location>
</feature>
<dbReference type="Proteomes" id="UP000078397">
    <property type="component" value="Unassembled WGS sequence"/>
</dbReference>
<evidence type="ECO:0000256" key="1">
    <source>
        <dbReference type="ARBA" id="ARBA00000632"/>
    </source>
</evidence>
<reference evidence="8 9" key="1">
    <citation type="journal article" date="2016" name="PLoS Pathog.">
        <title>Biosynthesis of antibiotic leucinostatins in bio-control fungus Purpureocillium lilacinum and their inhibition on phytophthora revealed by genome mining.</title>
        <authorList>
            <person name="Wang G."/>
            <person name="Liu Z."/>
            <person name="Lin R."/>
            <person name="Li E."/>
            <person name="Mao Z."/>
            <person name="Ling J."/>
            <person name="Yang Y."/>
            <person name="Yin W.B."/>
            <person name="Xie B."/>
        </authorList>
    </citation>
    <scope>NUCLEOTIDE SEQUENCE [LARGE SCALE GENOMIC DNA]</scope>
    <source>
        <strain evidence="8">170</strain>
    </source>
</reference>
<dbReference type="InterPro" id="IPR002196">
    <property type="entry name" value="Glyco_hydro_24"/>
</dbReference>
<dbReference type="GO" id="GO:0009253">
    <property type="term" value="P:peptidoglycan catabolic process"/>
    <property type="evidence" value="ECO:0007669"/>
    <property type="project" value="InterPro"/>
</dbReference>
<dbReference type="PANTHER" id="PTHR38107:SF3">
    <property type="entry name" value="LYSOZYME RRRD-RELATED"/>
    <property type="match status" value="1"/>
</dbReference>
<name>A0A179G008_METCM</name>
<gene>
    <name evidence="8" type="ORF">VFPPC_03124</name>
</gene>
<protein>
    <submittedName>
        <fullName evidence="8">Lysozyme</fullName>
    </submittedName>
</protein>
<dbReference type="KEGG" id="pchm:VFPPC_03124"/>
<dbReference type="EMBL" id="LSBJ02000002">
    <property type="protein sequence ID" value="OAQ70691.1"/>
    <property type="molecule type" value="Genomic_DNA"/>
</dbReference>
<evidence type="ECO:0000256" key="5">
    <source>
        <dbReference type="ARBA" id="ARBA00023200"/>
    </source>
</evidence>
<dbReference type="GeneID" id="28846660"/>
<dbReference type="GO" id="GO:0003796">
    <property type="term" value="F:lysozyme activity"/>
    <property type="evidence" value="ECO:0007669"/>
    <property type="project" value="UniProtKB-EC"/>
</dbReference>
<dbReference type="InterPro" id="IPR023346">
    <property type="entry name" value="Lysozyme-like_dom_sf"/>
</dbReference>
<dbReference type="CDD" id="cd00737">
    <property type="entry name" value="lyz_endolysin_autolysin"/>
    <property type="match status" value="1"/>
</dbReference>
<organism evidence="8 9">
    <name type="scientific">Pochonia chlamydosporia 170</name>
    <dbReference type="NCBI Taxonomy" id="1380566"/>
    <lineage>
        <taxon>Eukaryota</taxon>
        <taxon>Fungi</taxon>
        <taxon>Dikarya</taxon>
        <taxon>Ascomycota</taxon>
        <taxon>Pezizomycotina</taxon>
        <taxon>Sordariomycetes</taxon>
        <taxon>Hypocreomycetidae</taxon>
        <taxon>Hypocreales</taxon>
        <taxon>Clavicipitaceae</taxon>
        <taxon>Pochonia</taxon>
    </lineage>
</organism>
<dbReference type="InterPro" id="IPR033907">
    <property type="entry name" value="Endolysin_autolysin"/>
</dbReference>
<dbReference type="RefSeq" id="XP_018147228.1">
    <property type="nucleotide sequence ID" value="XM_018282666.1"/>
</dbReference>
<evidence type="ECO:0000313" key="8">
    <source>
        <dbReference type="EMBL" id="OAQ70691.1"/>
    </source>
</evidence>
<dbReference type="Pfam" id="PF00959">
    <property type="entry name" value="Phage_lysozyme"/>
    <property type="match status" value="1"/>
</dbReference>
<keyword evidence="7" id="KW-0732">Signal</keyword>
<feature type="chain" id="PRO_5008102186" evidence="7">
    <location>
        <begin position="19"/>
        <end position="189"/>
    </location>
</feature>
<dbReference type="Gene3D" id="1.10.530.40">
    <property type="match status" value="1"/>
</dbReference>
<dbReference type="GO" id="GO:0042742">
    <property type="term" value="P:defense response to bacterium"/>
    <property type="evidence" value="ECO:0007669"/>
    <property type="project" value="UniProtKB-KW"/>
</dbReference>